<dbReference type="EMBL" id="BPVZ01000007">
    <property type="protein sequence ID" value="GKU94168.1"/>
    <property type="molecule type" value="Genomic_DNA"/>
</dbReference>
<keyword evidence="4" id="KW-1185">Reference proteome</keyword>
<evidence type="ECO:0000313" key="4">
    <source>
        <dbReference type="Proteomes" id="UP001054252"/>
    </source>
</evidence>
<dbReference type="InterPro" id="IPR013087">
    <property type="entry name" value="Znf_C2H2_type"/>
</dbReference>
<evidence type="ECO:0000259" key="2">
    <source>
        <dbReference type="PROSITE" id="PS00028"/>
    </source>
</evidence>
<gene>
    <name evidence="3" type="ORF">SLEP1_g7696</name>
</gene>
<dbReference type="AlphaFoldDB" id="A0AAV5I8C5"/>
<organism evidence="3 4">
    <name type="scientific">Rubroshorea leprosula</name>
    <dbReference type="NCBI Taxonomy" id="152421"/>
    <lineage>
        <taxon>Eukaryota</taxon>
        <taxon>Viridiplantae</taxon>
        <taxon>Streptophyta</taxon>
        <taxon>Embryophyta</taxon>
        <taxon>Tracheophyta</taxon>
        <taxon>Spermatophyta</taxon>
        <taxon>Magnoliopsida</taxon>
        <taxon>eudicotyledons</taxon>
        <taxon>Gunneridae</taxon>
        <taxon>Pentapetalae</taxon>
        <taxon>rosids</taxon>
        <taxon>malvids</taxon>
        <taxon>Malvales</taxon>
        <taxon>Dipterocarpaceae</taxon>
        <taxon>Rubroshorea</taxon>
    </lineage>
</organism>
<dbReference type="PROSITE" id="PS00028">
    <property type="entry name" value="ZINC_FINGER_C2H2_1"/>
    <property type="match status" value="1"/>
</dbReference>
<proteinExistence type="predicted"/>
<dbReference type="Proteomes" id="UP001054252">
    <property type="component" value="Unassembled WGS sequence"/>
</dbReference>
<reference evidence="3 4" key="1">
    <citation type="journal article" date="2021" name="Commun. Biol.">
        <title>The genome of Shorea leprosula (Dipterocarpaceae) highlights the ecological relevance of drought in aseasonal tropical rainforests.</title>
        <authorList>
            <person name="Ng K.K.S."/>
            <person name="Kobayashi M.J."/>
            <person name="Fawcett J.A."/>
            <person name="Hatakeyama M."/>
            <person name="Paape T."/>
            <person name="Ng C.H."/>
            <person name="Ang C.C."/>
            <person name="Tnah L.H."/>
            <person name="Lee C.T."/>
            <person name="Nishiyama T."/>
            <person name="Sese J."/>
            <person name="O'Brien M.J."/>
            <person name="Copetti D."/>
            <person name="Mohd Noor M.I."/>
            <person name="Ong R.C."/>
            <person name="Putra M."/>
            <person name="Sireger I.Z."/>
            <person name="Indrioko S."/>
            <person name="Kosugi Y."/>
            <person name="Izuno A."/>
            <person name="Isagi Y."/>
            <person name="Lee S.L."/>
            <person name="Shimizu K.K."/>
        </authorList>
    </citation>
    <scope>NUCLEOTIDE SEQUENCE [LARGE SCALE GENOMIC DNA]</scope>
    <source>
        <strain evidence="3">214</strain>
    </source>
</reference>
<feature type="region of interest" description="Disordered" evidence="1">
    <location>
        <begin position="392"/>
        <end position="439"/>
    </location>
</feature>
<accession>A0AAV5I8C5</accession>
<name>A0AAV5I8C5_9ROSI</name>
<feature type="compositionally biased region" description="Polar residues" evidence="1">
    <location>
        <begin position="272"/>
        <end position="281"/>
    </location>
</feature>
<evidence type="ECO:0000256" key="1">
    <source>
        <dbReference type="SAM" id="MobiDB-lite"/>
    </source>
</evidence>
<feature type="domain" description="C2H2-type" evidence="2">
    <location>
        <begin position="315"/>
        <end position="337"/>
    </location>
</feature>
<sequence>MTIDSKSSFSNSNGFDLTDEAFDQSNIHSPSADFRSASLIGTINGLISSQPHSPSQSLTTDFLPPTNLLQTNQHQKLPVGPRSGQLAFTTGIRAPYLGLPRVHFQTLVDRHQYNHPGLTEISVTEIKTTGLLTPTSVADHFLQPSGISSTRAYDDVYQVSNAAANRLMLAMANRDDDNPYNYMRNIPQTQSIPSQQFLNPMPDIDGPSFRQALVQKFDLNEVPPRDDQSLPLAPREVLNPEAVSVYVPNDRRDQQKPDEAARGHRPGMRVHANSNQVNGEPSQPAGGVDQSDHNVVGRDGRTHSLPSRKYGPYKCPWPRCMRVLPTSRRFAAHTLSHYAHETAAQRKRRRMERSRNVRLRASHHIAHGSPVWPMEAAGTLQRQRRREVVNIEAEESAGENEPEMQLVVHDDATSSAVGESSLGVKIKREPEEPEFSSTN</sequence>
<feature type="compositionally biased region" description="Acidic residues" evidence="1">
    <location>
        <begin position="392"/>
        <end position="402"/>
    </location>
</feature>
<evidence type="ECO:0000313" key="3">
    <source>
        <dbReference type="EMBL" id="GKU94168.1"/>
    </source>
</evidence>
<feature type="compositionally biased region" description="Basic and acidic residues" evidence="1">
    <location>
        <begin position="249"/>
        <end position="262"/>
    </location>
</feature>
<protein>
    <recommendedName>
        <fullName evidence="2">C2H2-type domain-containing protein</fullName>
    </recommendedName>
</protein>
<feature type="region of interest" description="Disordered" evidence="1">
    <location>
        <begin position="222"/>
        <end position="291"/>
    </location>
</feature>
<comment type="caution">
    <text evidence="3">The sequence shown here is derived from an EMBL/GenBank/DDBJ whole genome shotgun (WGS) entry which is preliminary data.</text>
</comment>